<evidence type="ECO:0000313" key="3">
    <source>
        <dbReference type="Proteomes" id="UP000639403"/>
    </source>
</evidence>
<dbReference type="Pfam" id="PF20479">
    <property type="entry name" value="TMEM128"/>
    <property type="match status" value="1"/>
</dbReference>
<dbReference type="Proteomes" id="UP000639403">
    <property type="component" value="Unassembled WGS sequence"/>
</dbReference>
<dbReference type="InterPro" id="IPR033579">
    <property type="entry name" value="TMEM128"/>
</dbReference>
<reference evidence="2" key="2">
    <citation type="journal article" name="Front. Microbiol.">
        <title>Degradative Capacity of Two Strains of Rhodonia placenta: From Phenotype to Genotype.</title>
        <authorList>
            <person name="Kolle M."/>
            <person name="Horta M.A.C."/>
            <person name="Nowrousian M."/>
            <person name="Ohm R.A."/>
            <person name="Benz J.P."/>
            <person name="Pilgard A."/>
        </authorList>
    </citation>
    <scope>NUCLEOTIDE SEQUENCE</scope>
    <source>
        <strain evidence="2">FPRL280</strain>
    </source>
</reference>
<protein>
    <submittedName>
        <fullName evidence="2">Uncharacterized protein</fullName>
    </submittedName>
</protein>
<feature type="transmembrane region" description="Helical" evidence="1">
    <location>
        <begin position="88"/>
        <end position="106"/>
    </location>
</feature>
<organism evidence="2 3">
    <name type="scientific">Rhodonia placenta</name>
    <dbReference type="NCBI Taxonomy" id="104341"/>
    <lineage>
        <taxon>Eukaryota</taxon>
        <taxon>Fungi</taxon>
        <taxon>Dikarya</taxon>
        <taxon>Basidiomycota</taxon>
        <taxon>Agaricomycotina</taxon>
        <taxon>Agaricomycetes</taxon>
        <taxon>Polyporales</taxon>
        <taxon>Adustoporiaceae</taxon>
        <taxon>Rhodonia</taxon>
    </lineage>
</organism>
<evidence type="ECO:0000313" key="2">
    <source>
        <dbReference type="EMBL" id="KAF9818863.1"/>
    </source>
</evidence>
<name>A0A8H7P7U3_9APHY</name>
<dbReference type="AlphaFoldDB" id="A0A8H7P7U3"/>
<keyword evidence="1" id="KW-0472">Membrane</keyword>
<comment type="caution">
    <text evidence="2">The sequence shown here is derived from an EMBL/GenBank/DDBJ whole genome shotgun (WGS) entry which is preliminary data.</text>
</comment>
<sequence>MSSLSHHTLRQLKFILPGGLTTYYLNSHAIFWRVVRGDTGTDGWGRFVALAALGSALLTVTLFIYILSIPLLEGEQPDYRRWRESGTLSSVIPILTASIVVGWWLLTFTLSQWSGLGLVEGVVGASGLYALTFGLLGLVPSPRVSRQ</sequence>
<feature type="transmembrane region" description="Helical" evidence="1">
    <location>
        <begin position="118"/>
        <end position="139"/>
    </location>
</feature>
<dbReference type="EMBL" id="JADOXO010000025">
    <property type="protein sequence ID" value="KAF9818863.1"/>
    <property type="molecule type" value="Genomic_DNA"/>
</dbReference>
<evidence type="ECO:0000256" key="1">
    <source>
        <dbReference type="SAM" id="Phobius"/>
    </source>
</evidence>
<proteinExistence type="predicted"/>
<feature type="transmembrane region" description="Helical" evidence="1">
    <location>
        <begin position="12"/>
        <end position="35"/>
    </location>
</feature>
<reference evidence="2" key="1">
    <citation type="submission" date="2020-11" db="EMBL/GenBank/DDBJ databases">
        <authorList>
            <person name="Koelle M."/>
            <person name="Horta M.A.C."/>
            <person name="Nowrousian M."/>
            <person name="Ohm R.A."/>
            <person name="Benz P."/>
            <person name="Pilgard A."/>
        </authorList>
    </citation>
    <scope>NUCLEOTIDE SEQUENCE</scope>
    <source>
        <strain evidence="2">FPRL280</strain>
    </source>
</reference>
<accession>A0A8H7P7U3</accession>
<keyword evidence="1" id="KW-0812">Transmembrane</keyword>
<gene>
    <name evidence="2" type="ORF">IEO21_02519</name>
</gene>
<feature type="transmembrane region" description="Helical" evidence="1">
    <location>
        <begin position="47"/>
        <end position="67"/>
    </location>
</feature>
<keyword evidence="1" id="KW-1133">Transmembrane helix</keyword>